<proteinExistence type="predicted"/>
<name>A0ABV8V4K4_9GAMM</name>
<dbReference type="SUPFAM" id="SSF48452">
    <property type="entry name" value="TPR-like"/>
    <property type="match status" value="1"/>
</dbReference>
<dbReference type="InterPro" id="IPR019734">
    <property type="entry name" value="TPR_rpt"/>
</dbReference>
<dbReference type="SMART" id="SM00028">
    <property type="entry name" value="TPR"/>
    <property type="match status" value="2"/>
</dbReference>
<dbReference type="EMBL" id="JBHSCX010000004">
    <property type="protein sequence ID" value="MFC4361959.1"/>
    <property type="molecule type" value="Genomic_DNA"/>
</dbReference>
<dbReference type="PROSITE" id="PS50005">
    <property type="entry name" value="TPR"/>
    <property type="match status" value="1"/>
</dbReference>
<keyword evidence="1" id="KW-0802">TPR repeat</keyword>
<feature type="region of interest" description="Disordered" evidence="2">
    <location>
        <begin position="1"/>
        <end position="22"/>
    </location>
</feature>
<feature type="compositionally biased region" description="Polar residues" evidence="2">
    <location>
        <begin position="1"/>
        <end position="19"/>
    </location>
</feature>
<evidence type="ECO:0000313" key="3">
    <source>
        <dbReference type="EMBL" id="MFC4361959.1"/>
    </source>
</evidence>
<comment type="caution">
    <text evidence="3">The sequence shown here is derived from an EMBL/GenBank/DDBJ whole genome shotgun (WGS) entry which is preliminary data.</text>
</comment>
<evidence type="ECO:0008006" key="5">
    <source>
        <dbReference type="Google" id="ProtNLM"/>
    </source>
</evidence>
<sequence length="466" mass="50614">MTETQATLHQLQRAQSDSSGDPLPAVDYVHSVEFVSATPLARWLKLSGLFTFLFAFSAHQFYLFDLGELTDQTPGVVETLAMNEQGNVPSAGSNLEQAVAASQSPIMLPPNSLAESDPQLTQEAMLEQTKALALQAEQERELSLLRQQQIDLLYKNAAIALSKDRLMTPESDNAVHYFQAMLDLDATEPRALAGLQQVAKRYKAFAISLAKKGDITAAAQMLERAETVAPQRIGLGDLIAQMPAAHASEPNSAIERDRDITQAAIESPQVKSSVVRSSNGKADDAKFLAKKYIAAGQARDAALLLSGFMPQSATDGEFVELLHQAYLNSNQSAEALKLRVTLQGTLPSYHIAKMQAAEFIQSGRPAEAIAVLEKNLPSYEQDSSYYGLLAGLYYRVQRYADAEQAYEKLLAVAPETGSYWLGYAVALDAQANVKALGAFKKATLTLPAQDAARQYVEQRVRELGGG</sequence>
<protein>
    <recommendedName>
        <fullName evidence="5">Tetratricopeptide repeat protein</fullName>
    </recommendedName>
</protein>
<dbReference type="InterPro" id="IPR011990">
    <property type="entry name" value="TPR-like_helical_dom_sf"/>
</dbReference>
<accession>A0ABV8V4K4</accession>
<dbReference type="Proteomes" id="UP001595840">
    <property type="component" value="Unassembled WGS sequence"/>
</dbReference>
<dbReference type="RefSeq" id="WP_290264141.1">
    <property type="nucleotide sequence ID" value="NZ_JAUFQG010000006.1"/>
</dbReference>
<feature type="repeat" description="TPR" evidence="1">
    <location>
        <begin position="383"/>
        <end position="416"/>
    </location>
</feature>
<keyword evidence="4" id="KW-1185">Reference proteome</keyword>
<gene>
    <name evidence="3" type="ORF">ACFOX3_06595</name>
</gene>
<organism evidence="3 4">
    <name type="scientific">Simiduia curdlanivorans</name>
    <dbReference type="NCBI Taxonomy" id="1492769"/>
    <lineage>
        <taxon>Bacteria</taxon>
        <taxon>Pseudomonadati</taxon>
        <taxon>Pseudomonadota</taxon>
        <taxon>Gammaproteobacteria</taxon>
        <taxon>Cellvibrionales</taxon>
        <taxon>Cellvibrionaceae</taxon>
        <taxon>Simiduia</taxon>
    </lineage>
</organism>
<evidence type="ECO:0000256" key="1">
    <source>
        <dbReference type="PROSITE-ProRule" id="PRU00339"/>
    </source>
</evidence>
<evidence type="ECO:0000256" key="2">
    <source>
        <dbReference type="SAM" id="MobiDB-lite"/>
    </source>
</evidence>
<reference evidence="4" key="1">
    <citation type="journal article" date="2019" name="Int. J. Syst. Evol. Microbiol.">
        <title>The Global Catalogue of Microorganisms (GCM) 10K type strain sequencing project: providing services to taxonomists for standard genome sequencing and annotation.</title>
        <authorList>
            <consortium name="The Broad Institute Genomics Platform"/>
            <consortium name="The Broad Institute Genome Sequencing Center for Infectious Disease"/>
            <person name="Wu L."/>
            <person name="Ma J."/>
        </authorList>
    </citation>
    <scope>NUCLEOTIDE SEQUENCE [LARGE SCALE GENOMIC DNA]</scope>
    <source>
        <strain evidence="4">CECT 8570</strain>
    </source>
</reference>
<dbReference type="Gene3D" id="1.25.40.10">
    <property type="entry name" value="Tetratricopeptide repeat domain"/>
    <property type="match status" value="1"/>
</dbReference>
<evidence type="ECO:0000313" key="4">
    <source>
        <dbReference type="Proteomes" id="UP001595840"/>
    </source>
</evidence>